<evidence type="ECO:0000313" key="1">
    <source>
        <dbReference type="EMBL" id="MSS64393.1"/>
    </source>
</evidence>
<evidence type="ECO:0008006" key="3">
    <source>
        <dbReference type="Google" id="ProtNLM"/>
    </source>
</evidence>
<organism evidence="1 2">
    <name type="scientific">Velocimicrobium porci</name>
    <dbReference type="NCBI Taxonomy" id="2606634"/>
    <lineage>
        <taxon>Bacteria</taxon>
        <taxon>Bacillati</taxon>
        <taxon>Bacillota</taxon>
        <taxon>Clostridia</taxon>
        <taxon>Lachnospirales</taxon>
        <taxon>Lachnospiraceae</taxon>
        <taxon>Velocimicrobium</taxon>
    </lineage>
</organism>
<dbReference type="EMBL" id="VUMT01000018">
    <property type="protein sequence ID" value="MSS64393.1"/>
    <property type="molecule type" value="Genomic_DNA"/>
</dbReference>
<dbReference type="Proteomes" id="UP000482209">
    <property type="component" value="Unassembled WGS sequence"/>
</dbReference>
<sequence>MEYIWEPVIECRKQEKDEKNLHFCVQNNRVSPYMELQTDSIYEKLNEKRMDTYLDVNPYIRFGKFFDFITSDDLGYNELNRELADTTLHFLADLDIKSGLCKRELYIKFLLKALEDEVFGSYPILNQFRRMKKRNLAEEMLTLYETGDYFTCFIRLIKKWYPFCELYIRAGEEIVFYMREPNNQIQKEKIDLICDLFLPLPFSYVIHWEKTYGVIGHEDTMRLEEFIL</sequence>
<keyword evidence="2" id="KW-1185">Reference proteome</keyword>
<proteinExistence type="predicted"/>
<reference evidence="1 2" key="1">
    <citation type="submission" date="2019-08" db="EMBL/GenBank/DDBJ databases">
        <title>In-depth cultivation of the pig gut microbiome towards novel bacterial diversity and tailored functional studies.</title>
        <authorList>
            <person name="Wylensek D."/>
            <person name="Hitch T.C.A."/>
            <person name="Clavel T."/>
        </authorList>
    </citation>
    <scope>NUCLEOTIDE SEQUENCE [LARGE SCALE GENOMIC DNA]</scope>
    <source>
        <strain evidence="1 2">WCA-693-APC-MOT-I</strain>
    </source>
</reference>
<dbReference type="RefSeq" id="WP_154519785.1">
    <property type="nucleotide sequence ID" value="NZ_VUMT01000018.1"/>
</dbReference>
<comment type="caution">
    <text evidence="1">The sequence shown here is derived from an EMBL/GenBank/DDBJ whole genome shotgun (WGS) entry which is preliminary data.</text>
</comment>
<gene>
    <name evidence="1" type="ORF">FYJ58_10980</name>
</gene>
<dbReference type="AlphaFoldDB" id="A0A6L5Y2P9"/>
<accession>A0A6L5Y2P9</accession>
<evidence type="ECO:0000313" key="2">
    <source>
        <dbReference type="Proteomes" id="UP000482209"/>
    </source>
</evidence>
<name>A0A6L5Y2P9_9FIRM</name>
<protein>
    <recommendedName>
        <fullName evidence="3">Iron-dependent peroxidase</fullName>
    </recommendedName>
</protein>